<dbReference type="Gene3D" id="2.40.110.10">
    <property type="entry name" value="Butyryl-CoA Dehydrogenase, subunit A, domain 2"/>
    <property type="match status" value="1"/>
</dbReference>
<keyword evidence="5" id="KW-0560">Oxidoreductase</keyword>
<evidence type="ECO:0000313" key="9">
    <source>
        <dbReference type="EMBL" id="WGH78629.1"/>
    </source>
</evidence>
<accession>A0ABY8LEP0</accession>
<comment type="cofactor">
    <cofactor evidence="1 5">
        <name>FAD</name>
        <dbReference type="ChEBI" id="CHEBI:57692"/>
    </cofactor>
</comment>
<keyword evidence="4 5" id="KW-0274">FAD</keyword>
<dbReference type="InterPro" id="IPR006089">
    <property type="entry name" value="Acyl-CoA_DH_CS"/>
</dbReference>
<evidence type="ECO:0000313" key="10">
    <source>
        <dbReference type="Proteomes" id="UP001243420"/>
    </source>
</evidence>
<dbReference type="Pfam" id="PF02771">
    <property type="entry name" value="Acyl-CoA_dh_N"/>
    <property type="match status" value="1"/>
</dbReference>
<dbReference type="PANTHER" id="PTHR43884">
    <property type="entry name" value="ACYL-COA DEHYDROGENASE"/>
    <property type="match status" value="1"/>
</dbReference>
<dbReference type="Gene3D" id="1.20.140.10">
    <property type="entry name" value="Butyryl-CoA Dehydrogenase, subunit A, domain 3"/>
    <property type="match status" value="1"/>
</dbReference>
<dbReference type="SUPFAM" id="SSF47203">
    <property type="entry name" value="Acyl-CoA dehydrogenase C-terminal domain-like"/>
    <property type="match status" value="1"/>
</dbReference>
<dbReference type="RefSeq" id="WP_279965380.1">
    <property type="nucleotide sequence ID" value="NZ_CP122537.1"/>
</dbReference>
<dbReference type="InterPro" id="IPR013786">
    <property type="entry name" value="AcylCoA_DH/ox_N"/>
</dbReference>
<dbReference type="InterPro" id="IPR009075">
    <property type="entry name" value="AcylCo_DH/oxidase_C"/>
</dbReference>
<dbReference type="InterPro" id="IPR046373">
    <property type="entry name" value="Acyl-CoA_Oxase/DH_mid-dom_sf"/>
</dbReference>
<dbReference type="Pfam" id="PF02770">
    <property type="entry name" value="Acyl-CoA_dh_M"/>
    <property type="match status" value="1"/>
</dbReference>
<protein>
    <submittedName>
        <fullName evidence="9">Acyl-CoA dehydrogenase family protein</fullName>
    </submittedName>
</protein>
<keyword evidence="10" id="KW-1185">Reference proteome</keyword>
<evidence type="ECO:0000256" key="2">
    <source>
        <dbReference type="ARBA" id="ARBA00009347"/>
    </source>
</evidence>
<evidence type="ECO:0000256" key="5">
    <source>
        <dbReference type="RuleBase" id="RU362125"/>
    </source>
</evidence>
<dbReference type="SUPFAM" id="SSF56645">
    <property type="entry name" value="Acyl-CoA dehydrogenase NM domain-like"/>
    <property type="match status" value="1"/>
</dbReference>
<evidence type="ECO:0000259" key="7">
    <source>
        <dbReference type="Pfam" id="PF02770"/>
    </source>
</evidence>
<evidence type="ECO:0000256" key="4">
    <source>
        <dbReference type="ARBA" id="ARBA00022827"/>
    </source>
</evidence>
<dbReference type="PROSITE" id="PS00072">
    <property type="entry name" value="ACYL_COA_DH_1"/>
    <property type="match status" value="1"/>
</dbReference>
<evidence type="ECO:0000256" key="3">
    <source>
        <dbReference type="ARBA" id="ARBA00022630"/>
    </source>
</evidence>
<name>A0ABY8LEP0_9RHOB</name>
<dbReference type="Gene3D" id="1.10.540.10">
    <property type="entry name" value="Acyl-CoA dehydrogenase/oxidase, N-terminal domain"/>
    <property type="match status" value="1"/>
</dbReference>
<reference evidence="9 10" key="1">
    <citation type="submission" date="2023-04" db="EMBL/GenBank/DDBJ databases">
        <title>Jannaschia ovalis sp. nov., a marine bacterium isolated from sea tidal flat.</title>
        <authorList>
            <person name="Kwon D.Y."/>
            <person name="Kim J.-J."/>
        </authorList>
    </citation>
    <scope>NUCLEOTIDE SEQUENCE [LARGE SCALE GENOMIC DNA]</scope>
    <source>
        <strain evidence="9 10">GRR-S6-38</strain>
    </source>
</reference>
<keyword evidence="3 5" id="KW-0285">Flavoprotein</keyword>
<sequence>MSDHLTHAQALLPAFRNRAATWDRERRYAHDNVAALAEAGLMGMTIPRDWGGPGLPLSQVVPIVEAVSGACTLTGRILVEGNMGALSAVMAFGTDAQKALAAELVLAGDKPAICITEPGAGSDATAMTTTATRVPGGWRLDGVKHWITGGGVSKLHLIFARTPDGIRGFLALPGAGLRVARLERTMGLCGMPEAELHLENLFVPDDMVIPDAGFGELIDAYNTQRVGAATIALGVAAEAARLAAARLKDRHQFGRPLAEFQGLQWMLADMDTEIHAARLLIGEATRTERFPDRVKAARAKLMTSEMAVRVVDRALQIFGAEGYGSKTPLERMYRDVRMFTIGGGTAQVLRNQIAAAALDMKLPQTRDGWPAAWQGAIAAE</sequence>
<dbReference type="Pfam" id="PF00441">
    <property type="entry name" value="Acyl-CoA_dh_1"/>
    <property type="match status" value="1"/>
</dbReference>
<organism evidence="9 10">
    <name type="scientific">Jannaschia ovalis</name>
    <dbReference type="NCBI Taxonomy" id="3038773"/>
    <lineage>
        <taxon>Bacteria</taxon>
        <taxon>Pseudomonadati</taxon>
        <taxon>Pseudomonadota</taxon>
        <taxon>Alphaproteobacteria</taxon>
        <taxon>Rhodobacterales</taxon>
        <taxon>Roseobacteraceae</taxon>
        <taxon>Jannaschia</taxon>
    </lineage>
</organism>
<proteinExistence type="inferred from homology"/>
<feature type="domain" description="Acyl-CoA oxidase/dehydrogenase middle" evidence="7">
    <location>
        <begin position="112"/>
        <end position="200"/>
    </location>
</feature>
<dbReference type="InterPro" id="IPR009100">
    <property type="entry name" value="AcylCoA_DH/oxidase_NM_dom_sf"/>
</dbReference>
<feature type="domain" description="Acyl-CoA dehydrogenase/oxidase N-terminal" evidence="8">
    <location>
        <begin position="17"/>
        <end position="99"/>
    </location>
</feature>
<dbReference type="InterPro" id="IPR006091">
    <property type="entry name" value="Acyl-CoA_Oxase/DH_mid-dom"/>
</dbReference>
<feature type="domain" description="Acyl-CoA dehydrogenase/oxidase C-terminal" evidence="6">
    <location>
        <begin position="212"/>
        <end position="357"/>
    </location>
</feature>
<dbReference type="Proteomes" id="UP001243420">
    <property type="component" value="Chromosome"/>
</dbReference>
<comment type="similarity">
    <text evidence="2 5">Belongs to the acyl-CoA dehydrogenase family.</text>
</comment>
<gene>
    <name evidence="9" type="ORF">P8627_16705</name>
</gene>
<dbReference type="InterPro" id="IPR037069">
    <property type="entry name" value="AcylCoA_DH/ox_N_sf"/>
</dbReference>
<dbReference type="InterPro" id="IPR036250">
    <property type="entry name" value="AcylCo_DH-like_C"/>
</dbReference>
<dbReference type="EMBL" id="CP122537">
    <property type="protein sequence ID" value="WGH78629.1"/>
    <property type="molecule type" value="Genomic_DNA"/>
</dbReference>
<evidence type="ECO:0000259" key="8">
    <source>
        <dbReference type="Pfam" id="PF02771"/>
    </source>
</evidence>
<dbReference type="PANTHER" id="PTHR43884:SF12">
    <property type="entry name" value="ISOVALERYL-COA DEHYDROGENASE, MITOCHONDRIAL-RELATED"/>
    <property type="match status" value="1"/>
</dbReference>
<evidence type="ECO:0000256" key="1">
    <source>
        <dbReference type="ARBA" id="ARBA00001974"/>
    </source>
</evidence>
<evidence type="ECO:0000259" key="6">
    <source>
        <dbReference type="Pfam" id="PF00441"/>
    </source>
</evidence>
<dbReference type="PIRSF" id="PIRSF016578">
    <property type="entry name" value="HsaA"/>
    <property type="match status" value="1"/>
</dbReference>